<dbReference type="GO" id="GO:0006044">
    <property type="term" value="P:N-acetylglucosamine metabolic process"/>
    <property type="evidence" value="ECO:0007669"/>
    <property type="project" value="TreeGrafter"/>
</dbReference>
<dbReference type="Pfam" id="PF04724">
    <property type="entry name" value="Glyco_transf_17"/>
    <property type="match status" value="1"/>
</dbReference>
<keyword evidence="2" id="KW-1185">Reference proteome</keyword>
<dbReference type="STRING" id="745531.A0A0C3PJX9"/>
<dbReference type="PANTHER" id="PTHR12224">
    <property type="entry name" value="BETA-1,4-MANNOSYL-GLYCOPROTEIN BETA-1,4-N-ACETYLGLUCOSAMINYL-TRANSFERASE"/>
    <property type="match status" value="1"/>
</dbReference>
<reference evidence="1 2" key="1">
    <citation type="journal article" date="2014" name="PLoS Genet.">
        <title>Analysis of the Phlebiopsis gigantea genome, transcriptome and secretome provides insight into its pioneer colonization strategies of wood.</title>
        <authorList>
            <person name="Hori C."/>
            <person name="Ishida T."/>
            <person name="Igarashi K."/>
            <person name="Samejima M."/>
            <person name="Suzuki H."/>
            <person name="Master E."/>
            <person name="Ferreira P."/>
            <person name="Ruiz-Duenas F.J."/>
            <person name="Held B."/>
            <person name="Canessa P."/>
            <person name="Larrondo L.F."/>
            <person name="Schmoll M."/>
            <person name="Druzhinina I.S."/>
            <person name="Kubicek C.P."/>
            <person name="Gaskell J.A."/>
            <person name="Kersten P."/>
            <person name="St John F."/>
            <person name="Glasner J."/>
            <person name="Sabat G."/>
            <person name="Splinter BonDurant S."/>
            <person name="Syed K."/>
            <person name="Yadav J."/>
            <person name="Mgbeahuruike A.C."/>
            <person name="Kovalchuk A."/>
            <person name="Asiegbu F.O."/>
            <person name="Lackner G."/>
            <person name="Hoffmeister D."/>
            <person name="Rencoret J."/>
            <person name="Gutierrez A."/>
            <person name="Sun H."/>
            <person name="Lindquist E."/>
            <person name="Barry K."/>
            <person name="Riley R."/>
            <person name="Grigoriev I.V."/>
            <person name="Henrissat B."/>
            <person name="Kues U."/>
            <person name="Berka R.M."/>
            <person name="Martinez A.T."/>
            <person name="Covert S.F."/>
            <person name="Blanchette R.A."/>
            <person name="Cullen D."/>
        </authorList>
    </citation>
    <scope>NUCLEOTIDE SEQUENCE [LARGE SCALE GENOMIC DNA]</scope>
    <source>
        <strain evidence="1 2">11061_1 CR5-6</strain>
    </source>
</reference>
<dbReference type="OrthoDB" id="6474464at2759"/>
<keyword evidence="1" id="KW-0808">Transferase</keyword>
<evidence type="ECO:0000313" key="2">
    <source>
        <dbReference type="Proteomes" id="UP000053257"/>
    </source>
</evidence>
<dbReference type="HOGENOM" id="CLU_038606_0_0_1"/>
<dbReference type="Proteomes" id="UP000053257">
    <property type="component" value="Unassembled WGS sequence"/>
</dbReference>
<accession>A0A0C3PJX9</accession>
<gene>
    <name evidence="1" type="ORF">PHLGIDRAFT_128199</name>
</gene>
<dbReference type="AlphaFoldDB" id="A0A0C3PJX9"/>
<protein>
    <submittedName>
        <fullName evidence="1">Glycosyltransferase family 17 protein</fullName>
    </submittedName>
</protein>
<organism evidence="1 2">
    <name type="scientific">Phlebiopsis gigantea (strain 11061_1 CR5-6)</name>
    <name type="common">White-rot fungus</name>
    <name type="synonym">Peniophora gigantea</name>
    <dbReference type="NCBI Taxonomy" id="745531"/>
    <lineage>
        <taxon>Eukaryota</taxon>
        <taxon>Fungi</taxon>
        <taxon>Dikarya</taxon>
        <taxon>Basidiomycota</taxon>
        <taxon>Agaricomycotina</taxon>
        <taxon>Agaricomycetes</taxon>
        <taxon>Polyporales</taxon>
        <taxon>Phanerochaetaceae</taxon>
        <taxon>Phlebiopsis</taxon>
    </lineage>
</organism>
<dbReference type="InterPro" id="IPR006813">
    <property type="entry name" value="Glyco_trans_17"/>
</dbReference>
<sequence>MHVRQRFATILALVLTLSGLVFLLKHQLQVRNFLSYSTRPLWDTPNGPKNTISHYYAEGVSFDQHLCQLHGWDVRPGEDVPEVWDAILMSTELDLLEIRMHELKDVVSKFFIVESDRTFTGIPKTLTFAEYRNRFAEFEDKIVYSLFHGRELLSGESPFENEIAQRRHMDALLRSYVSPSARAPMIIFSDVDEIPYAHTMSLLQHCTAPSPIHLQMKEYLYSFEWPAGEGSWRAQVHRFTAGDDAIGYGHSQATEVKLADAGWHCSFCFRTIDEFIAKMQGYSHADRVTDPSLLKPERIQQVVCSGDDIFGMLPEAYRWKDLFSLLHKDATPSAVHLPAYLIQQSDRFKFLLPGGCTRET</sequence>
<dbReference type="EMBL" id="KN840515">
    <property type="protein sequence ID" value="KIP06548.1"/>
    <property type="molecule type" value="Genomic_DNA"/>
</dbReference>
<name>A0A0C3PJX9_PHLG1</name>
<dbReference type="GO" id="GO:0003830">
    <property type="term" value="F:beta-1,4-mannosylglycoprotein 4-beta-N-acetylglucosaminyltransferase activity"/>
    <property type="evidence" value="ECO:0007669"/>
    <property type="project" value="InterPro"/>
</dbReference>
<evidence type="ECO:0000313" key="1">
    <source>
        <dbReference type="EMBL" id="KIP06548.1"/>
    </source>
</evidence>
<dbReference type="GO" id="GO:0016020">
    <property type="term" value="C:membrane"/>
    <property type="evidence" value="ECO:0007669"/>
    <property type="project" value="InterPro"/>
</dbReference>
<proteinExistence type="predicted"/>
<dbReference type="PANTHER" id="PTHR12224:SF0">
    <property type="entry name" value="BETA-1,4-MANNOSYL-GLYCOPROTEIN 4-BETA-N-ACETYLGLUCOSAMINYLTRANSFERASE"/>
    <property type="match status" value="1"/>
</dbReference>